<dbReference type="Proteomes" id="UP000530660">
    <property type="component" value="Unassembled WGS sequence"/>
</dbReference>
<reference evidence="2 3" key="1">
    <citation type="journal article" date="2020" name="J. Phycol.">
        <title>Comparative genome analysis reveals Cyanidiococcus gen. nov., a new extremophilic red algal genus sister to Cyanidioschyzon (Cyanidioschyzonaceae, Rhodophyta).</title>
        <authorList>
            <person name="Liu S.-L."/>
            <person name="Chiang Y.-R."/>
            <person name="Yoon H.S."/>
            <person name="Fu H.-Y."/>
        </authorList>
    </citation>
    <scope>NUCLEOTIDE SEQUENCE [LARGE SCALE GENOMIC DNA]</scope>
    <source>
        <strain evidence="2 3">THAL066</strain>
    </source>
</reference>
<dbReference type="EMBL" id="VWRR01000018">
    <property type="protein sequence ID" value="KAF6000666.1"/>
    <property type="molecule type" value="Genomic_DNA"/>
</dbReference>
<proteinExistence type="predicted"/>
<comment type="caution">
    <text evidence="2">The sequence shown here is derived from an EMBL/GenBank/DDBJ whole genome shotgun (WGS) entry which is preliminary data.</text>
</comment>
<feature type="region of interest" description="Disordered" evidence="1">
    <location>
        <begin position="88"/>
        <end position="146"/>
    </location>
</feature>
<feature type="compositionally biased region" description="Low complexity" evidence="1">
    <location>
        <begin position="91"/>
        <end position="106"/>
    </location>
</feature>
<organism evidence="2 3">
    <name type="scientific">Cyanidiococcus yangmingshanensis</name>
    <dbReference type="NCBI Taxonomy" id="2690220"/>
    <lineage>
        <taxon>Eukaryota</taxon>
        <taxon>Rhodophyta</taxon>
        <taxon>Bangiophyceae</taxon>
        <taxon>Cyanidiales</taxon>
        <taxon>Cyanidiaceae</taxon>
        <taxon>Cyanidiococcus</taxon>
    </lineage>
</organism>
<evidence type="ECO:0000313" key="2">
    <source>
        <dbReference type="EMBL" id="KAF6000666.1"/>
    </source>
</evidence>
<keyword evidence="3" id="KW-1185">Reference proteome</keyword>
<protein>
    <submittedName>
        <fullName evidence="2">Uncharacterized protein</fullName>
    </submittedName>
</protein>
<dbReference type="AlphaFoldDB" id="A0A7J7IC38"/>
<dbReference type="OrthoDB" id="10682625at2759"/>
<evidence type="ECO:0000313" key="3">
    <source>
        <dbReference type="Proteomes" id="UP000530660"/>
    </source>
</evidence>
<sequence>MRKIDARTASQHGPENASHVGMPLWEQLDEAEAADLTLASRRALAGLGGSRVGEVASEILGKAMLLPEHMERTLSTFADTVYLAHRRKSSSRPAISIPSAPGSGIAKGDIVPASGAEGTRWRQRRQQRTDTSTNSHALGLHDQSRSEKLQTVTTVAVSVASARQSREHRLGILRKRRREQITSGVKLDHPRWAMPLERHASTDHLSVALHQHDPPNPRRAPKHAVSKLASCLRTLRHPNSESDSSRGTPVGWAALFNRPLSSESSTNSAAASDTSLTSECCRSAISADCDDDRVPLKRTLGWYPYGADESPRVQSRGEPLSSNRPRVLSHVMIDRDMQISPVSRESTECNKSEPHMKARRMNLQLVLDSASTFEGALTHDSRKDMAEKNRRSTPLSRTEGRLASERTLTARARLQARLKNSRAFGTQR</sequence>
<feature type="region of interest" description="Disordered" evidence="1">
    <location>
        <begin position="377"/>
        <end position="407"/>
    </location>
</feature>
<feature type="region of interest" description="Disordered" evidence="1">
    <location>
        <begin position="1"/>
        <end position="20"/>
    </location>
</feature>
<accession>A0A7J7IC38</accession>
<evidence type="ECO:0000256" key="1">
    <source>
        <dbReference type="SAM" id="MobiDB-lite"/>
    </source>
</evidence>
<feature type="compositionally biased region" description="Basic and acidic residues" evidence="1">
    <location>
        <begin position="377"/>
        <end position="390"/>
    </location>
</feature>
<name>A0A7J7IC38_9RHOD</name>
<gene>
    <name evidence="2" type="ORF">F1559_000881</name>
</gene>